<reference evidence="1 2" key="1">
    <citation type="journal article" date="2014" name="Int. J. Syst. Evol. Microbiol.">
        <title>Complete genome sequence of Corynebacterium casei LMG S-19264T (=DSM 44701T), isolated from a smear-ripened cheese.</title>
        <authorList>
            <consortium name="US DOE Joint Genome Institute (JGI-PGF)"/>
            <person name="Walter F."/>
            <person name="Albersmeier A."/>
            <person name="Kalinowski J."/>
            <person name="Ruckert C."/>
        </authorList>
    </citation>
    <scope>NUCLEOTIDE SEQUENCE [LARGE SCALE GENOMIC DNA]</scope>
    <source>
        <strain evidence="1 2">KCTC 19473</strain>
    </source>
</reference>
<evidence type="ECO:0000313" key="2">
    <source>
        <dbReference type="Proteomes" id="UP000654947"/>
    </source>
</evidence>
<accession>A0A918XEW2</accession>
<sequence>MARALKRKQSRALLSSARLLALVLGCPIGPTSWVVVVPQTGGCFSAWARRRSVGRVLWRRARE</sequence>
<gene>
    <name evidence="1" type="ORF">GCM10007147_27900</name>
</gene>
<name>A0A918XEW2_9ACTN</name>
<dbReference type="AlphaFoldDB" id="A0A918XEW2"/>
<dbReference type="EMBL" id="BMXL01000013">
    <property type="protein sequence ID" value="GHD28167.1"/>
    <property type="molecule type" value="Genomic_DNA"/>
</dbReference>
<protein>
    <submittedName>
        <fullName evidence="1">Uncharacterized protein</fullName>
    </submittedName>
</protein>
<dbReference type="Proteomes" id="UP000654947">
    <property type="component" value="Unassembled WGS sequence"/>
</dbReference>
<comment type="caution">
    <text evidence="1">The sequence shown here is derived from an EMBL/GenBank/DDBJ whole genome shotgun (WGS) entry which is preliminary data.</text>
</comment>
<keyword evidence="2" id="KW-1185">Reference proteome</keyword>
<evidence type="ECO:0000313" key="1">
    <source>
        <dbReference type="EMBL" id="GHD28167.1"/>
    </source>
</evidence>
<organism evidence="1 2">
    <name type="scientific">Nocardiopsis kunsanensis</name>
    <dbReference type="NCBI Taxonomy" id="141693"/>
    <lineage>
        <taxon>Bacteria</taxon>
        <taxon>Bacillati</taxon>
        <taxon>Actinomycetota</taxon>
        <taxon>Actinomycetes</taxon>
        <taxon>Streptosporangiales</taxon>
        <taxon>Nocardiopsidaceae</taxon>
        <taxon>Nocardiopsis</taxon>
    </lineage>
</organism>
<proteinExistence type="predicted"/>